<sequence>MFYGFVSLAGRRRVACGLVGLVRLVFLPLPSLAVRDSLSRGGLFLPLPPPEGDTPLPPIGLRTPPPAGDIRNNAVISNPVG</sequence>
<name>A0A3B0V8C4_9ZZZZ</name>
<organism evidence="2">
    <name type="scientific">hydrothermal vent metagenome</name>
    <dbReference type="NCBI Taxonomy" id="652676"/>
    <lineage>
        <taxon>unclassified sequences</taxon>
        <taxon>metagenomes</taxon>
        <taxon>ecological metagenomes</taxon>
    </lineage>
</organism>
<dbReference type="AlphaFoldDB" id="A0A3B0V8C4"/>
<proteinExistence type="predicted"/>
<evidence type="ECO:0000313" key="2">
    <source>
        <dbReference type="EMBL" id="VAW28246.1"/>
    </source>
</evidence>
<protein>
    <submittedName>
        <fullName evidence="2">Uncharacterized protein</fullName>
    </submittedName>
</protein>
<feature type="region of interest" description="Disordered" evidence="1">
    <location>
        <begin position="45"/>
        <end position="81"/>
    </location>
</feature>
<dbReference type="EMBL" id="UOET01000212">
    <property type="protein sequence ID" value="VAW28246.1"/>
    <property type="molecule type" value="Genomic_DNA"/>
</dbReference>
<feature type="compositionally biased region" description="Pro residues" evidence="1">
    <location>
        <begin position="46"/>
        <end position="67"/>
    </location>
</feature>
<accession>A0A3B0V8C4</accession>
<reference evidence="2" key="1">
    <citation type="submission" date="2018-06" db="EMBL/GenBank/DDBJ databases">
        <authorList>
            <person name="Zhirakovskaya E."/>
        </authorList>
    </citation>
    <scope>NUCLEOTIDE SEQUENCE</scope>
</reference>
<evidence type="ECO:0000256" key="1">
    <source>
        <dbReference type="SAM" id="MobiDB-lite"/>
    </source>
</evidence>
<gene>
    <name evidence="2" type="ORF">MNBD_BACTEROID07-860</name>
</gene>